<dbReference type="Pfam" id="PF00009">
    <property type="entry name" value="GTP_EFTU"/>
    <property type="match status" value="1"/>
</dbReference>
<keyword evidence="4" id="KW-0648">Protein biosynthesis</keyword>
<evidence type="ECO:0000313" key="9">
    <source>
        <dbReference type="EMBL" id="GMA40933.1"/>
    </source>
</evidence>
<keyword evidence="10" id="KW-1185">Reference proteome</keyword>
<keyword evidence="5" id="KW-0342">GTP-binding</keyword>
<evidence type="ECO:0000256" key="7">
    <source>
        <dbReference type="ARBA" id="ARBA00031615"/>
    </source>
</evidence>
<dbReference type="InterPro" id="IPR036390">
    <property type="entry name" value="WH_DNA-bd_sf"/>
</dbReference>
<accession>A0ABQ6IUG1</accession>
<dbReference type="RefSeq" id="WP_284305917.1">
    <property type="nucleotide sequence ID" value="NZ_BSUO01000001.1"/>
</dbReference>
<comment type="caution">
    <text evidence="9">The sequence shown here is derived from an EMBL/GenBank/DDBJ whole genome shotgun (WGS) entry which is preliminary data.</text>
</comment>
<keyword evidence="9" id="KW-0251">Elongation factor</keyword>
<dbReference type="InterPro" id="IPR036388">
    <property type="entry name" value="WH-like_DNA-bd_sf"/>
</dbReference>
<organism evidence="9 10">
    <name type="scientific">Mobilicoccus caccae</name>
    <dbReference type="NCBI Taxonomy" id="1859295"/>
    <lineage>
        <taxon>Bacteria</taxon>
        <taxon>Bacillati</taxon>
        <taxon>Actinomycetota</taxon>
        <taxon>Actinomycetes</taxon>
        <taxon>Micrococcales</taxon>
        <taxon>Dermatophilaceae</taxon>
        <taxon>Mobilicoccus</taxon>
    </lineage>
</organism>
<evidence type="ECO:0000256" key="1">
    <source>
        <dbReference type="ARBA" id="ARBA00004496"/>
    </source>
</evidence>
<reference evidence="10" key="1">
    <citation type="journal article" date="2019" name="Int. J. Syst. Evol. Microbiol.">
        <title>The Global Catalogue of Microorganisms (GCM) 10K type strain sequencing project: providing services to taxonomists for standard genome sequencing and annotation.</title>
        <authorList>
            <consortium name="The Broad Institute Genomics Platform"/>
            <consortium name="The Broad Institute Genome Sequencing Center for Infectious Disease"/>
            <person name="Wu L."/>
            <person name="Ma J."/>
        </authorList>
    </citation>
    <scope>NUCLEOTIDE SEQUENCE [LARGE SCALE GENOMIC DNA]</scope>
    <source>
        <strain evidence="10">NBRC 113072</strain>
    </source>
</reference>
<dbReference type="Pfam" id="PF25461">
    <property type="entry name" value="Beta-barrel_SelB"/>
    <property type="match status" value="1"/>
</dbReference>
<dbReference type="InterPro" id="IPR009000">
    <property type="entry name" value="Transl_B-barrel_sf"/>
</dbReference>
<dbReference type="InterPro" id="IPR004535">
    <property type="entry name" value="Transl_elong_SelB"/>
</dbReference>
<dbReference type="Pfam" id="PF09107">
    <property type="entry name" value="WHD_3rd_SelB"/>
    <property type="match status" value="1"/>
</dbReference>
<feature type="domain" description="Tr-type G" evidence="8">
    <location>
        <begin position="1"/>
        <end position="168"/>
    </location>
</feature>
<dbReference type="GO" id="GO:0003746">
    <property type="term" value="F:translation elongation factor activity"/>
    <property type="evidence" value="ECO:0007669"/>
    <property type="project" value="UniProtKB-KW"/>
</dbReference>
<dbReference type="SUPFAM" id="SSF52540">
    <property type="entry name" value="P-loop containing nucleoside triphosphate hydrolases"/>
    <property type="match status" value="1"/>
</dbReference>
<protein>
    <recommendedName>
        <fullName evidence="2">Selenocysteine-specific elongation factor</fullName>
    </recommendedName>
    <alternativeName>
        <fullName evidence="7">SelB translation factor</fullName>
    </alternativeName>
</protein>
<dbReference type="SUPFAM" id="SSF50447">
    <property type="entry name" value="Translation proteins"/>
    <property type="match status" value="1"/>
</dbReference>
<evidence type="ECO:0000256" key="2">
    <source>
        <dbReference type="ARBA" id="ARBA00015953"/>
    </source>
</evidence>
<comment type="subcellular location">
    <subcellularLocation>
        <location evidence="1">Cytoplasm</location>
    </subcellularLocation>
</comment>
<comment type="function">
    <text evidence="6">Translation factor necessary for the incorporation of selenocysteine into proteins. It probably replaces EF-Tu for the insertion of selenocysteine directed by the UGA codon. SelB binds GTP and GDP.</text>
</comment>
<sequence length="593" mass="62869">MHVVATAGHVDHGKSSLVRALTGMEPDRWEEERRRELTIDLGFAWTTLDSGDRVAFVDVPGHRRFIGNMLAGLGPAPAVVFVVAADESWMPQSAEHLAAAAALGVRHVVVVVTRADLADPAPALERAVTELRAVGIEPREALAASSRTGEGIAAVKEAVLGLVGSLPVPDPDARVRLWVDRAFTIRGAGTVVTGTLGSGRIRVGDTLDLAGRRVTVRGLHALEEPHEEVLAPARVAVNLRGITTDDIHRGHALLTPDSWPTTSVLDVRLTLPEGVAGAAELPEHLMLHIGTAGVQARVRPLGTDVARLTLPVSLPLAQGDRALLRDPGTGTVTGLMVLDVAPPALTRRGAGARRAADLTTRSEAASLATEVRDRGHLTPEQARRLGVSQDEITAPPAGIALRAGVFVDDTTWREWGEALRSTTAAYAREHPLEPWMPAEAARRAVGLPTLDLLAPLAAEAGLTHARGRVHEPGLTAHLGAAEAGLASIEARLRQTPFAAPEKPDLDAAGLGPRQIAAAVDAGRLIRLPDDVLLLPLAPAQAMRVLAGLPQPFTTSQARQALDTTRRVVIPLLEHLDSRGWTRRIDAGHREIAR</sequence>
<name>A0ABQ6IUG1_9MICO</name>
<gene>
    <name evidence="9" type="ORF">GCM10025883_29780</name>
</gene>
<evidence type="ECO:0000259" key="8">
    <source>
        <dbReference type="PROSITE" id="PS51722"/>
    </source>
</evidence>
<dbReference type="SUPFAM" id="SSF46785">
    <property type="entry name" value="Winged helix' DNA-binding domain"/>
    <property type="match status" value="1"/>
</dbReference>
<evidence type="ECO:0000256" key="4">
    <source>
        <dbReference type="ARBA" id="ARBA00022917"/>
    </source>
</evidence>
<dbReference type="Gene3D" id="1.10.10.2770">
    <property type="match status" value="1"/>
</dbReference>
<evidence type="ECO:0000256" key="6">
    <source>
        <dbReference type="ARBA" id="ARBA00025526"/>
    </source>
</evidence>
<dbReference type="InterPro" id="IPR050055">
    <property type="entry name" value="EF-Tu_GTPase"/>
</dbReference>
<dbReference type="PANTHER" id="PTHR43721:SF22">
    <property type="entry name" value="ELONGATION FACTOR TU, MITOCHONDRIAL"/>
    <property type="match status" value="1"/>
</dbReference>
<dbReference type="InterPro" id="IPR027417">
    <property type="entry name" value="P-loop_NTPase"/>
</dbReference>
<evidence type="ECO:0000256" key="3">
    <source>
        <dbReference type="ARBA" id="ARBA00022490"/>
    </source>
</evidence>
<dbReference type="InterPro" id="IPR004161">
    <property type="entry name" value="EFTu-like_2"/>
</dbReference>
<dbReference type="Proteomes" id="UP001157126">
    <property type="component" value="Unassembled WGS sequence"/>
</dbReference>
<dbReference type="InterPro" id="IPR000795">
    <property type="entry name" value="T_Tr_GTP-bd_dom"/>
</dbReference>
<evidence type="ECO:0000256" key="5">
    <source>
        <dbReference type="ARBA" id="ARBA00023134"/>
    </source>
</evidence>
<dbReference type="Pfam" id="PF03144">
    <property type="entry name" value="GTP_EFTU_D2"/>
    <property type="match status" value="1"/>
</dbReference>
<evidence type="ECO:0000313" key="10">
    <source>
        <dbReference type="Proteomes" id="UP001157126"/>
    </source>
</evidence>
<dbReference type="PANTHER" id="PTHR43721">
    <property type="entry name" value="ELONGATION FACTOR TU-RELATED"/>
    <property type="match status" value="1"/>
</dbReference>
<dbReference type="NCBIfam" id="TIGR00475">
    <property type="entry name" value="selB"/>
    <property type="match status" value="1"/>
</dbReference>
<dbReference type="Gene3D" id="3.40.50.300">
    <property type="entry name" value="P-loop containing nucleotide triphosphate hydrolases"/>
    <property type="match status" value="1"/>
</dbReference>
<dbReference type="InterPro" id="IPR015191">
    <property type="entry name" value="SelB_WHD4"/>
</dbReference>
<dbReference type="Gene3D" id="1.10.10.10">
    <property type="entry name" value="Winged helix-like DNA-binding domain superfamily/Winged helix DNA-binding domain"/>
    <property type="match status" value="1"/>
</dbReference>
<dbReference type="Gene3D" id="2.40.30.10">
    <property type="entry name" value="Translation factors"/>
    <property type="match status" value="1"/>
</dbReference>
<keyword evidence="5" id="KW-0547">Nucleotide-binding</keyword>
<dbReference type="InterPro" id="IPR057335">
    <property type="entry name" value="Beta-barrel_SelB"/>
</dbReference>
<keyword evidence="3" id="KW-0963">Cytoplasm</keyword>
<dbReference type="EMBL" id="BSUO01000001">
    <property type="protein sequence ID" value="GMA40933.1"/>
    <property type="molecule type" value="Genomic_DNA"/>
</dbReference>
<dbReference type="PROSITE" id="PS51722">
    <property type="entry name" value="G_TR_2"/>
    <property type="match status" value="1"/>
</dbReference>
<proteinExistence type="predicted"/>